<evidence type="ECO:0000313" key="8">
    <source>
        <dbReference type="Proteomes" id="UP000183410"/>
    </source>
</evidence>
<dbReference type="GO" id="GO:0016020">
    <property type="term" value="C:membrane"/>
    <property type="evidence" value="ECO:0007669"/>
    <property type="project" value="UniProtKB-SubCell"/>
</dbReference>
<evidence type="ECO:0000256" key="5">
    <source>
        <dbReference type="ARBA" id="ARBA00023600"/>
    </source>
</evidence>
<evidence type="ECO:0000256" key="1">
    <source>
        <dbReference type="ARBA" id="ARBA00004141"/>
    </source>
</evidence>
<keyword evidence="2 6" id="KW-0812">Transmembrane</keyword>
<keyword evidence="8" id="KW-1185">Reference proteome</keyword>
<dbReference type="Proteomes" id="UP000183410">
    <property type="component" value="Unassembled WGS sequence"/>
</dbReference>
<evidence type="ECO:0000256" key="2">
    <source>
        <dbReference type="ARBA" id="ARBA00022692"/>
    </source>
</evidence>
<keyword evidence="4 6" id="KW-0472">Membrane</keyword>
<sequence length="160" mass="17180">MMTGKTIFGAIGAVVVPAFEYMYGAGDAVVSAMVALTFFIVMDWISGVRAAKQDYSYSSKYGIDGVFRTLFMLGLPAGGHLLDSMFSLPGILFGALTAGLLYHVIQSMVANSLRAGWGEWLPLNVFETLLKWVGSELDKKINRAAERGGVVGGKSDDDNL</sequence>
<evidence type="ECO:0000313" key="7">
    <source>
        <dbReference type="EMBL" id="SFE11672.1"/>
    </source>
</evidence>
<dbReference type="InterPro" id="IPR006480">
    <property type="entry name" value="Phage_holin_4_1"/>
</dbReference>
<feature type="transmembrane region" description="Helical" evidence="6">
    <location>
        <begin position="28"/>
        <end position="45"/>
    </location>
</feature>
<feature type="transmembrane region" description="Helical" evidence="6">
    <location>
        <begin position="88"/>
        <end position="105"/>
    </location>
</feature>
<evidence type="ECO:0000256" key="3">
    <source>
        <dbReference type="ARBA" id="ARBA00022989"/>
    </source>
</evidence>
<reference evidence="8" key="1">
    <citation type="submission" date="2016-10" db="EMBL/GenBank/DDBJ databases">
        <authorList>
            <person name="Varghese N."/>
            <person name="Submissions S."/>
        </authorList>
    </citation>
    <scope>NUCLEOTIDE SEQUENCE [LARGE SCALE GENOMIC DNA]</scope>
    <source>
        <strain evidence="8">CGMCC 1.10223</strain>
    </source>
</reference>
<feature type="transmembrane region" description="Helical" evidence="6">
    <location>
        <begin position="65"/>
        <end position="82"/>
    </location>
</feature>
<gene>
    <name evidence="7" type="ORF">SAMN04487969_101140</name>
</gene>
<dbReference type="EMBL" id="FONN01000001">
    <property type="protein sequence ID" value="SFE11672.1"/>
    <property type="molecule type" value="Genomic_DNA"/>
</dbReference>
<dbReference type="RefSeq" id="WP_046230487.1">
    <property type="nucleotide sequence ID" value="NZ_FONN01000001.1"/>
</dbReference>
<dbReference type="OrthoDB" id="2885993at2"/>
<proteinExistence type="inferred from homology"/>
<evidence type="ECO:0000256" key="4">
    <source>
        <dbReference type="ARBA" id="ARBA00023136"/>
    </source>
</evidence>
<dbReference type="Pfam" id="PF05105">
    <property type="entry name" value="Phage_holin_4_1"/>
    <property type="match status" value="1"/>
</dbReference>
<dbReference type="AlphaFoldDB" id="A0A1I1XWP6"/>
<comment type="similarity">
    <text evidence="5">Belongs to the bacteriophage holin family. Cp-1 holin subfamily.</text>
</comment>
<name>A0A1I1XWP6_9BACL</name>
<accession>A0A1I1XWP6</accession>
<comment type="subcellular location">
    <subcellularLocation>
        <location evidence="1">Membrane</location>
        <topology evidence="1">Multi-pass membrane protein</topology>
    </subcellularLocation>
</comment>
<keyword evidence="3 6" id="KW-1133">Transmembrane helix</keyword>
<evidence type="ECO:0000256" key="6">
    <source>
        <dbReference type="SAM" id="Phobius"/>
    </source>
</evidence>
<organism evidence="7 8">
    <name type="scientific">Paenibacillus algorifonticola</name>
    <dbReference type="NCBI Taxonomy" id="684063"/>
    <lineage>
        <taxon>Bacteria</taxon>
        <taxon>Bacillati</taxon>
        <taxon>Bacillota</taxon>
        <taxon>Bacilli</taxon>
        <taxon>Bacillales</taxon>
        <taxon>Paenibacillaceae</taxon>
        <taxon>Paenibacillus</taxon>
    </lineage>
</organism>
<protein>
    <submittedName>
        <fullName evidence="7">Phage-related holin (Lysis protein)</fullName>
    </submittedName>
</protein>